<dbReference type="GO" id="GO:0005776">
    <property type="term" value="C:autophagosome"/>
    <property type="evidence" value="ECO:0007669"/>
    <property type="project" value="TreeGrafter"/>
</dbReference>
<dbReference type="GO" id="GO:0002218">
    <property type="term" value="P:activation of innate immune response"/>
    <property type="evidence" value="ECO:0007669"/>
    <property type="project" value="InterPro"/>
</dbReference>
<dbReference type="Gene3D" id="1.20.5.5200">
    <property type="match status" value="2"/>
</dbReference>
<dbReference type="PANTHER" id="PTHR34339">
    <property type="entry name" value="STIMULATOR OF INTERFERON GENES PROTEIN"/>
    <property type="match status" value="1"/>
</dbReference>
<feature type="domain" description="TIR" evidence="1">
    <location>
        <begin position="8"/>
        <end position="138"/>
    </location>
</feature>
<dbReference type="InParanoid" id="A0A1S3IW08"/>
<dbReference type="InterPro" id="IPR055432">
    <property type="entry name" value="STING_LBD"/>
</dbReference>
<dbReference type="GO" id="GO:0061507">
    <property type="term" value="F:2',3'-cyclic GMP-AMP binding"/>
    <property type="evidence" value="ECO:0007669"/>
    <property type="project" value="TreeGrafter"/>
</dbReference>
<dbReference type="STRING" id="7574.A0A1S3IW08"/>
<dbReference type="GO" id="GO:0005789">
    <property type="term" value="C:endoplasmic reticulum membrane"/>
    <property type="evidence" value="ECO:0007669"/>
    <property type="project" value="TreeGrafter"/>
</dbReference>
<dbReference type="GO" id="GO:0035438">
    <property type="term" value="F:cyclic-di-GMP binding"/>
    <property type="evidence" value="ECO:0007669"/>
    <property type="project" value="TreeGrafter"/>
</dbReference>
<dbReference type="SMART" id="SM00255">
    <property type="entry name" value="TIR"/>
    <property type="match status" value="2"/>
</dbReference>
<proteinExistence type="predicted"/>
<dbReference type="InterPro" id="IPR035897">
    <property type="entry name" value="Toll_tir_struct_dom_sf"/>
</dbReference>
<name>A0A1S3IW08_LINAN</name>
<evidence type="ECO:0000259" key="1">
    <source>
        <dbReference type="PROSITE" id="PS50104"/>
    </source>
</evidence>
<gene>
    <name evidence="3" type="primary">LOC106167497</name>
</gene>
<dbReference type="Pfam" id="PF15009">
    <property type="entry name" value="STING_LBD"/>
    <property type="match status" value="2"/>
</dbReference>
<dbReference type="InterPro" id="IPR038623">
    <property type="entry name" value="STING_C_sf"/>
</dbReference>
<dbReference type="Proteomes" id="UP000085678">
    <property type="component" value="Unplaced"/>
</dbReference>
<dbReference type="Pfam" id="PF13676">
    <property type="entry name" value="TIR_2"/>
    <property type="match status" value="2"/>
</dbReference>
<protein>
    <submittedName>
        <fullName evidence="3">Uncharacterized protein LOC106167497</fullName>
    </submittedName>
</protein>
<accession>A0A1S3IW08</accession>
<dbReference type="InterPro" id="IPR000157">
    <property type="entry name" value="TIR_dom"/>
</dbReference>
<reference evidence="3" key="1">
    <citation type="submission" date="2025-08" db="UniProtKB">
        <authorList>
            <consortium name="RefSeq"/>
        </authorList>
    </citation>
    <scope>IDENTIFICATION</scope>
    <source>
        <tissue evidence="3">Gonads</tissue>
    </source>
</reference>
<sequence length="704" mass="80722">MTEKAGDYEYDVFISYSFEDRREVEQLSEDLNKEGVKSVLAERDFEPGKPVLESIINYFEHSRRSLLYITTHSIKSNWCRFETSLSLAHAKKSEKQQVIPVYANITDEELEEVPGHLRALDPIDSRKEGFFDTLLSRIKAPLVGLKKALPTGNVAHGLVWGYFYGYLNLILPGLKQRFQEWEDLDPHSRKGKYIPKFIILLPESCYCWSSMNDNDDRIQRAGNLKPFNKARAGKPEREYKNFLFTVTADDGEVYYFSGEYSTPLMSMQELESGHLAEFDANAKYVQYVLYCQVLKQALDSALPEGAKDTYLLLKYKDEIADGSKKYPIADLIVKAIRDGLNTEASGNTTQQEHGLPTEFEKVKVGEEYDAFVWHSDDDGEEVDRLVEKLESYGDRQFRIIHRGKFEVDKMETKSIEEALKNSRNTILYVTKRFLESTPYLNTLLMHERLADDIQQGRLTLVPVLVDVEPNELPSVLTNVIYIEKCKMTEEECFGRLVKALEAPILKLKSAQPAGDIATGMAWSYYYGYLKLILPGLKQRIEASSYWDQGGSNTVVIPKLVLLLPQTCYVWDKLQDSDQKIQYVGEVKFRVTRAGLPDRDYSSRLYKFQSESDGKEYVFASEYVTALLHLYEMEKGRSAGLNAEEMMKQQKDFCRILGEILNNAEECLGNFILLPYDDTNCQFPITKELEKKLKELTDASHQGAT</sequence>
<dbReference type="GO" id="GO:0045087">
    <property type="term" value="P:innate immune response"/>
    <property type="evidence" value="ECO:0007669"/>
    <property type="project" value="TreeGrafter"/>
</dbReference>
<evidence type="ECO:0000313" key="2">
    <source>
        <dbReference type="Proteomes" id="UP000085678"/>
    </source>
</evidence>
<dbReference type="AlphaFoldDB" id="A0A1S3IW08"/>
<dbReference type="PANTHER" id="PTHR34339:SF1">
    <property type="entry name" value="STIMULATOR OF INTERFERON GENES PROTEIN"/>
    <property type="match status" value="1"/>
</dbReference>
<dbReference type="GO" id="GO:0000045">
    <property type="term" value="P:autophagosome assembly"/>
    <property type="evidence" value="ECO:0007669"/>
    <property type="project" value="TreeGrafter"/>
</dbReference>
<dbReference type="PROSITE" id="PS50104">
    <property type="entry name" value="TIR"/>
    <property type="match status" value="2"/>
</dbReference>
<keyword evidence="2" id="KW-1185">Reference proteome</keyword>
<dbReference type="GO" id="GO:0061709">
    <property type="term" value="P:reticulophagy"/>
    <property type="evidence" value="ECO:0007669"/>
    <property type="project" value="TreeGrafter"/>
</dbReference>
<dbReference type="InterPro" id="IPR029158">
    <property type="entry name" value="STING"/>
</dbReference>
<dbReference type="RefSeq" id="XP_013401739.1">
    <property type="nucleotide sequence ID" value="XM_013546285.1"/>
</dbReference>
<organism evidence="2 3">
    <name type="scientific">Lingula anatina</name>
    <name type="common">Brachiopod</name>
    <name type="synonym">Lingula unguis</name>
    <dbReference type="NCBI Taxonomy" id="7574"/>
    <lineage>
        <taxon>Eukaryota</taxon>
        <taxon>Metazoa</taxon>
        <taxon>Spiralia</taxon>
        <taxon>Lophotrochozoa</taxon>
        <taxon>Brachiopoda</taxon>
        <taxon>Linguliformea</taxon>
        <taxon>Lingulata</taxon>
        <taxon>Lingulida</taxon>
        <taxon>Linguloidea</taxon>
        <taxon>Lingulidae</taxon>
        <taxon>Lingula</taxon>
    </lineage>
</organism>
<dbReference type="Gene3D" id="3.40.50.10140">
    <property type="entry name" value="Toll/interleukin-1 receptor homology (TIR) domain"/>
    <property type="match status" value="2"/>
</dbReference>
<dbReference type="Gene3D" id="3.40.50.12100">
    <property type="entry name" value="Stimulator of interferon genes protein"/>
    <property type="match status" value="2"/>
</dbReference>
<dbReference type="KEGG" id="lak:106167497"/>
<evidence type="ECO:0000313" key="3">
    <source>
        <dbReference type="RefSeq" id="XP_013401739.1"/>
    </source>
</evidence>
<dbReference type="GeneID" id="106167497"/>
<dbReference type="GO" id="GO:0007165">
    <property type="term" value="P:signal transduction"/>
    <property type="evidence" value="ECO:0007669"/>
    <property type="project" value="InterPro"/>
</dbReference>
<dbReference type="GO" id="GO:0016239">
    <property type="term" value="P:positive regulation of macroautophagy"/>
    <property type="evidence" value="ECO:0007669"/>
    <property type="project" value="TreeGrafter"/>
</dbReference>
<feature type="domain" description="TIR" evidence="1">
    <location>
        <begin position="366"/>
        <end position="504"/>
    </location>
</feature>
<dbReference type="OrthoDB" id="6131175at2759"/>
<dbReference type="GO" id="GO:0032481">
    <property type="term" value="P:positive regulation of type I interferon production"/>
    <property type="evidence" value="ECO:0007669"/>
    <property type="project" value="InterPro"/>
</dbReference>
<dbReference type="SUPFAM" id="SSF52200">
    <property type="entry name" value="Toll/Interleukin receptor TIR domain"/>
    <property type="match status" value="2"/>
</dbReference>